<dbReference type="Proteomes" id="UP001317259">
    <property type="component" value="Unassembled WGS sequence"/>
</dbReference>
<name>A0ABT0G581_9ACTN</name>
<dbReference type="EMBL" id="JAKRKC020000002">
    <property type="protein sequence ID" value="MCK2219659.1"/>
    <property type="molecule type" value="Genomic_DNA"/>
</dbReference>
<comment type="caution">
    <text evidence="1">The sequence shown here is derived from an EMBL/GenBank/DDBJ whole genome shotgun (WGS) entry which is preliminary data.</text>
</comment>
<sequence length="426" mass="45178">MTPAAHRVSDAAFAALATGGGGATAVGELCAAQASKHRLLVRLLAEESEAARRAYETLAELEDGAPEEVSRCLRHPAVGAWALRACRGRADPGRLAAVALAAAVRAGAACRLEVPAGGRLMLPSLGLLTLPPGGPDRVMAAVEPDGDGAGVRVGALAVRVVPGRDGPGWQALHRLPFGPHAAMTVDDLDPYRWPGDDVDGRLTEARRHHWSTCLGQAWDVLRASHRTVAAEVTTAVSVLTPILAGAREQHSASARDLFGAIALSDPLDGIGLALTLTHELQHAKLYALSDLVALTRPDDGRRFYAPWRPDPRPLEGLLHGAYAHAGVAAFWRRHLSDAGHGARAEVEFARWREAAHQVTGTLLDSGGLTEEGIRFVATLRDRLSLWLEEPVSAAAARQARLIAEGHRRAWAAGPAGARWLEGRSRS</sequence>
<keyword evidence="2" id="KW-1185">Reference proteome</keyword>
<gene>
    <name evidence="1" type="ORF">MF672_038575</name>
</gene>
<reference evidence="1 2" key="1">
    <citation type="submission" date="2022-04" db="EMBL/GenBank/DDBJ databases">
        <title>Genome draft of Actinomadura sp. ATCC 31491.</title>
        <authorList>
            <person name="Shi X."/>
            <person name="Du Y."/>
        </authorList>
    </citation>
    <scope>NUCLEOTIDE SEQUENCE [LARGE SCALE GENOMIC DNA]</scope>
    <source>
        <strain evidence="1 2">ATCC 31491</strain>
    </source>
</reference>
<dbReference type="InterPro" id="IPR026337">
    <property type="entry name" value="AKG_HExxH"/>
</dbReference>
<accession>A0ABT0G581</accession>
<dbReference type="RefSeq" id="WP_247815648.1">
    <property type="nucleotide sequence ID" value="NZ_JAKRKC020000002.1"/>
</dbReference>
<organism evidence="1 2">
    <name type="scientific">Actinomadura luzonensis</name>
    <dbReference type="NCBI Taxonomy" id="2805427"/>
    <lineage>
        <taxon>Bacteria</taxon>
        <taxon>Bacillati</taxon>
        <taxon>Actinomycetota</taxon>
        <taxon>Actinomycetes</taxon>
        <taxon>Streptosporangiales</taxon>
        <taxon>Thermomonosporaceae</taxon>
        <taxon>Actinomadura</taxon>
    </lineage>
</organism>
<protein>
    <submittedName>
        <fullName evidence="1">HEXXH motif domain-containing protein</fullName>
    </submittedName>
</protein>
<dbReference type="NCBIfam" id="TIGR04267">
    <property type="entry name" value="mod_HExxH"/>
    <property type="match status" value="1"/>
</dbReference>
<evidence type="ECO:0000313" key="1">
    <source>
        <dbReference type="EMBL" id="MCK2219659.1"/>
    </source>
</evidence>
<proteinExistence type="predicted"/>
<evidence type="ECO:0000313" key="2">
    <source>
        <dbReference type="Proteomes" id="UP001317259"/>
    </source>
</evidence>